<gene>
    <name evidence="1" type="ORF">APG10_00076</name>
    <name evidence="2" type="ORF">APG11_01397</name>
    <name evidence="3" type="ORF">APG12_01395</name>
</gene>
<dbReference type="EMBL" id="LNGE01000001">
    <property type="protein sequence ID" value="KYC46373.1"/>
    <property type="molecule type" value="Genomic_DNA"/>
</dbReference>
<protein>
    <recommendedName>
        <fullName evidence="6">Metal-binding protein</fullName>
    </recommendedName>
</protein>
<dbReference type="PATRIC" id="fig|1706438.3.peg.1401"/>
<dbReference type="Proteomes" id="UP000092401">
    <property type="component" value="Unassembled WGS sequence"/>
</dbReference>
<sequence length="198" mass="22353">MRCNDCEDSFCMEGINCYDKEIRAYAESEIRKEENLNFYITSTELEVDAYMKLPRVLELIEFANRMKYKKLGIASCVGLKNESQVLTDLLEEKGFDVSLAICKTCGIGKGDFGVTKTLSGKLSESSCNPVGQAKLLEKEETEFNIVMGLCVGHDSLFIKYSKVPTTVLVVKDRVLAHNPVGAIYSNYWIKKIKNYKLE</sequence>
<accession>A0A150IX46</accession>
<evidence type="ECO:0000313" key="3">
    <source>
        <dbReference type="EMBL" id="KYC49559.1"/>
    </source>
</evidence>
<accession>A0A150IQ82</accession>
<dbReference type="EMBL" id="LNGF01000032">
    <property type="protein sequence ID" value="KYC47143.1"/>
    <property type="molecule type" value="Genomic_DNA"/>
</dbReference>
<dbReference type="PATRIC" id="fig|1706436.3.peg.75"/>
<dbReference type="Proteomes" id="UP000091929">
    <property type="component" value="Unassembled WGS sequence"/>
</dbReference>
<comment type="caution">
    <text evidence="1">The sequence shown here is derived from an EMBL/GenBank/DDBJ whole genome shotgun (WGS) entry which is preliminary data.</text>
</comment>
<evidence type="ECO:0000313" key="2">
    <source>
        <dbReference type="EMBL" id="KYC47143.1"/>
    </source>
</evidence>
<dbReference type="EMBL" id="LNJC01000032">
    <property type="protein sequence ID" value="KYC49559.1"/>
    <property type="molecule type" value="Genomic_DNA"/>
</dbReference>
<accession>A0A150IN27</accession>
<dbReference type="Pfam" id="PF08901">
    <property type="entry name" value="DUF1847"/>
    <property type="match status" value="1"/>
</dbReference>
<reference evidence="4 5" key="1">
    <citation type="journal article" date="2016" name="ISME J.">
        <title>Chasing the elusive Euryarchaeota class WSA2: genomes reveal a uniquely fastidious methyl-reducing methanogen.</title>
        <authorList>
            <person name="Nobu M.K."/>
            <person name="Narihiro T."/>
            <person name="Kuroda K."/>
            <person name="Mei R."/>
            <person name="Liu W.T."/>
        </authorList>
    </citation>
    <scope>NUCLEOTIDE SEQUENCE [LARGE SCALE GENOMIC DNA]</scope>
    <source>
        <strain evidence="1">B03fssc0709_Meth_Bin005</strain>
        <strain evidence="2">B15fssc0709_Meth_Bin003</strain>
        <strain evidence="3">BMIXfssc0709_Meth_Bin006</strain>
    </source>
</reference>
<evidence type="ECO:0000313" key="1">
    <source>
        <dbReference type="EMBL" id="KYC46373.1"/>
    </source>
</evidence>
<dbReference type="InterPro" id="IPR014997">
    <property type="entry name" value="DUF1847"/>
</dbReference>
<proteinExistence type="predicted"/>
<dbReference type="Proteomes" id="UP000092403">
    <property type="component" value="Unassembled WGS sequence"/>
</dbReference>
<dbReference type="PATRIC" id="fig|1706437.3.peg.1404"/>
<evidence type="ECO:0000313" key="4">
    <source>
        <dbReference type="Proteomes" id="UP000091929"/>
    </source>
</evidence>
<dbReference type="AlphaFoldDB" id="A0A150IN27"/>
<organism evidence="1 5">
    <name type="scientific">Candidatus Methanofastidiosum methylothiophilum</name>
    <dbReference type="NCBI Taxonomy" id="1705564"/>
    <lineage>
        <taxon>Archaea</taxon>
        <taxon>Methanobacteriati</taxon>
        <taxon>Methanobacteriota</taxon>
        <taxon>Stenosarchaea group</taxon>
        <taxon>Candidatus Methanofastidiosia</taxon>
        <taxon>Candidatus Methanofastidiosales</taxon>
        <taxon>Candidatus Methanofastidiosaceae</taxon>
        <taxon>Candidatus Methanofastidiosum</taxon>
    </lineage>
</organism>
<name>A0A150IN27_9EURY</name>
<evidence type="ECO:0000313" key="5">
    <source>
        <dbReference type="Proteomes" id="UP000092401"/>
    </source>
</evidence>
<evidence type="ECO:0008006" key="6">
    <source>
        <dbReference type="Google" id="ProtNLM"/>
    </source>
</evidence>